<dbReference type="EMBL" id="BMWP01000027">
    <property type="protein sequence ID" value="GGW45438.1"/>
    <property type="molecule type" value="Genomic_DNA"/>
</dbReference>
<sequence>MAFTTDKMNKESTMPAVVSDVSLKKEIKENNNSQFSKSAEETAIYLSLLGDRQQLGSDPNYTRSVMVQLINMVRTTALEYHLKMDDKLETLKESSLTIRNNTTASNLIIHINSAGKEVSEVITQLQVQKFPDLSKETERVHRAVNKIDPTIALKDQKEEIKEFFVSCGDAIKKMDLSRK</sequence>
<protein>
    <submittedName>
        <fullName evidence="1">Uncharacterized protein</fullName>
    </submittedName>
</protein>
<comment type="caution">
    <text evidence="1">The sequence shown here is derived from an EMBL/GenBank/DDBJ whole genome shotgun (WGS) entry which is preliminary data.</text>
</comment>
<dbReference type="Proteomes" id="UP000634668">
    <property type="component" value="Unassembled WGS sequence"/>
</dbReference>
<dbReference type="AlphaFoldDB" id="A0A918J3Z2"/>
<evidence type="ECO:0000313" key="1">
    <source>
        <dbReference type="EMBL" id="GGW45438.1"/>
    </source>
</evidence>
<organism evidence="1 2">
    <name type="scientific">Arenibacter certesii</name>
    <dbReference type="NCBI Taxonomy" id="228955"/>
    <lineage>
        <taxon>Bacteria</taxon>
        <taxon>Pseudomonadati</taxon>
        <taxon>Bacteroidota</taxon>
        <taxon>Flavobacteriia</taxon>
        <taxon>Flavobacteriales</taxon>
        <taxon>Flavobacteriaceae</taxon>
        <taxon>Arenibacter</taxon>
    </lineage>
</organism>
<evidence type="ECO:0000313" key="2">
    <source>
        <dbReference type="Proteomes" id="UP000634668"/>
    </source>
</evidence>
<accession>A0A918J3Z2</accession>
<reference evidence="1" key="2">
    <citation type="submission" date="2020-09" db="EMBL/GenBank/DDBJ databases">
        <authorList>
            <person name="Sun Q."/>
            <person name="Kim S."/>
        </authorList>
    </citation>
    <scope>NUCLEOTIDE SEQUENCE</scope>
    <source>
        <strain evidence="1">KCTC 12113</strain>
    </source>
</reference>
<name>A0A918J3Z2_9FLAO</name>
<proteinExistence type="predicted"/>
<gene>
    <name evidence="1" type="ORF">GCM10007383_32280</name>
</gene>
<keyword evidence="2" id="KW-1185">Reference proteome</keyword>
<reference evidence="1" key="1">
    <citation type="journal article" date="2014" name="Int. J. Syst. Evol. Microbiol.">
        <title>Complete genome sequence of Corynebacterium casei LMG S-19264T (=DSM 44701T), isolated from a smear-ripened cheese.</title>
        <authorList>
            <consortium name="US DOE Joint Genome Institute (JGI-PGF)"/>
            <person name="Walter F."/>
            <person name="Albersmeier A."/>
            <person name="Kalinowski J."/>
            <person name="Ruckert C."/>
        </authorList>
    </citation>
    <scope>NUCLEOTIDE SEQUENCE</scope>
    <source>
        <strain evidence="1">KCTC 12113</strain>
    </source>
</reference>